<gene>
    <name evidence="2" type="ORF">SHD_0391</name>
</gene>
<dbReference type="Proteomes" id="UP000017548">
    <property type="component" value="Unassembled WGS sequence"/>
</dbReference>
<dbReference type="EMBL" id="AXZL01000039">
    <property type="protein sequence ID" value="ESE42959.1"/>
    <property type="molecule type" value="Genomic_DNA"/>
</dbReference>
<evidence type="ECO:0000313" key="2">
    <source>
        <dbReference type="EMBL" id="ESE42959.1"/>
    </source>
</evidence>
<name>A0ABN0PRV4_9GAMM</name>
<organism evidence="2 3">
    <name type="scientific">Shewanella decolorationis S12</name>
    <dbReference type="NCBI Taxonomy" id="1353536"/>
    <lineage>
        <taxon>Bacteria</taxon>
        <taxon>Pseudomonadati</taxon>
        <taxon>Pseudomonadota</taxon>
        <taxon>Gammaproteobacteria</taxon>
        <taxon>Alteromonadales</taxon>
        <taxon>Shewanellaceae</taxon>
        <taxon>Shewanella</taxon>
    </lineage>
</organism>
<feature type="non-terminal residue" evidence="2">
    <location>
        <position position="1"/>
    </location>
</feature>
<protein>
    <submittedName>
        <fullName evidence="2">Uncharacterized protein</fullName>
    </submittedName>
</protein>
<keyword evidence="3" id="KW-1185">Reference proteome</keyword>
<proteinExistence type="predicted"/>
<reference evidence="2 3" key="1">
    <citation type="journal article" date="2013" name="Genome Announc.">
        <title>Draft Genome Sequence of Shewanella decolorationis S12, a Dye-Degrading Bacterium Isolated from a Wastewater Treatment Plant.</title>
        <authorList>
            <person name="Xu M."/>
            <person name="Fang Y."/>
            <person name="Liu J."/>
            <person name="Chen X."/>
            <person name="Sun G."/>
            <person name="Guo J."/>
            <person name="Hua Z."/>
            <person name="Tu Q."/>
            <person name="Wu L."/>
            <person name="Zhou J."/>
            <person name="Liu X."/>
        </authorList>
    </citation>
    <scope>NUCLEOTIDE SEQUENCE [LARGE SCALE GENOMIC DNA]</scope>
    <source>
        <strain evidence="2 3">S12</strain>
    </source>
</reference>
<feature type="region of interest" description="Disordered" evidence="1">
    <location>
        <begin position="1"/>
        <end position="21"/>
    </location>
</feature>
<evidence type="ECO:0000256" key="1">
    <source>
        <dbReference type="SAM" id="MobiDB-lite"/>
    </source>
</evidence>
<sequence>DAFNMGRYTGKASNDDNHLLK</sequence>
<comment type="caution">
    <text evidence="2">The sequence shown here is derived from an EMBL/GenBank/DDBJ whole genome shotgun (WGS) entry which is preliminary data.</text>
</comment>
<evidence type="ECO:0000313" key="3">
    <source>
        <dbReference type="Proteomes" id="UP000017548"/>
    </source>
</evidence>
<accession>A0ABN0PRV4</accession>